<dbReference type="GO" id="GO:0000287">
    <property type="term" value="F:magnesium ion binding"/>
    <property type="evidence" value="ECO:0007669"/>
    <property type="project" value="UniProtKB-UniRule"/>
</dbReference>
<keyword evidence="2" id="KW-0961">Cell wall biogenesis/degradation</keyword>
<dbReference type="NCBIfam" id="TIGR00055">
    <property type="entry name" value="uppS"/>
    <property type="match status" value="1"/>
</dbReference>
<comment type="cofactor">
    <cofactor evidence="2">
        <name>Mg(2+)</name>
        <dbReference type="ChEBI" id="CHEBI:18420"/>
    </cofactor>
    <text evidence="2">Binds 2 magnesium ions per subunit.</text>
</comment>
<dbReference type="InterPro" id="IPR001441">
    <property type="entry name" value="UPP_synth-like"/>
</dbReference>
<feature type="active site" description="Proton acceptor" evidence="2">
    <location>
        <position position="65"/>
    </location>
</feature>
<keyword evidence="2" id="KW-0133">Cell shape</keyword>
<feature type="binding site" evidence="2">
    <location>
        <position position="66"/>
    </location>
    <ligand>
        <name>substrate</name>
    </ligand>
</feature>
<feature type="binding site" evidence="2">
    <location>
        <position position="17"/>
    </location>
    <ligand>
        <name>Mg(2+)</name>
        <dbReference type="ChEBI" id="CHEBI:18420"/>
    </ligand>
</feature>
<dbReference type="InterPro" id="IPR018520">
    <property type="entry name" value="UPP_synth-like_CS"/>
</dbReference>
<comment type="subunit">
    <text evidence="2">Homodimer.</text>
</comment>
<feature type="binding site" evidence="2">
    <location>
        <position position="210"/>
    </location>
    <ligand>
        <name>substrate</name>
    </ligand>
</feature>
<feature type="binding site" evidence="2">
    <location>
        <begin position="216"/>
        <end position="218"/>
    </location>
    <ligand>
        <name>substrate</name>
    </ligand>
</feature>
<dbReference type="PROSITE" id="PS01066">
    <property type="entry name" value="UPP_SYNTHASE"/>
    <property type="match status" value="1"/>
</dbReference>
<dbReference type="InterPro" id="IPR036424">
    <property type="entry name" value="UPP_synth-like_sf"/>
</dbReference>
<feature type="binding site" evidence="2">
    <location>
        <position position="22"/>
    </location>
    <ligand>
        <name>substrate</name>
    </ligand>
</feature>
<feature type="binding site" evidence="2">
    <location>
        <position position="30"/>
    </location>
    <ligand>
        <name>substrate</name>
    </ligand>
</feature>
<keyword evidence="2" id="KW-0460">Magnesium</keyword>
<keyword evidence="4" id="KW-1185">Reference proteome</keyword>
<dbReference type="PANTHER" id="PTHR10291:SF0">
    <property type="entry name" value="DEHYDRODOLICHYL DIPHOSPHATE SYNTHASE 2"/>
    <property type="match status" value="1"/>
</dbReference>
<dbReference type="RefSeq" id="WP_119532042.1">
    <property type="nucleotide sequence ID" value="NZ_JBHSSP010000026.1"/>
</dbReference>
<protein>
    <recommendedName>
        <fullName evidence="2">Ditrans,polycis-undecaprenyl-diphosphate synthase ((2E,6E)-farnesyl-diphosphate specific)</fullName>
        <ecNumber evidence="2">2.5.1.31</ecNumber>
    </recommendedName>
    <alternativeName>
        <fullName evidence="2">Ditrans,polycis-undecaprenylcistransferase</fullName>
    </alternativeName>
    <alternativeName>
        <fullName evidence="2">Undecaprenyl diphosphate synthase</fullName>
        <shortName evidence="2">UDS</shortName>
    </alternativeName>
    <alternativeName>
        <fullName evidence="2">Undecaprenyl pyrophosphate synthase</fullName>
        <shortName evidence="2">UPP synthase</shortName>
    </alternativeName>
</protein>
<dbReference type="SUPFAM" id="SSF64005">
    <property type="entry name" value="Undecaprenyl diphosphate synthase"/>
    <property type="match status" value="1"/>
</dbReference>
<comment type="caution">
    <text evidence="2">Lacks conserved residue(s) required for the propagation of feature annotation.</text>
</comment>
<keyword evidence="2" id="KW-0573">Peptidoglycan synthesis</keyword>
<feature type="binding site" evidence="2">
    <location>
        <position position="34"/>
    </location>
    <ligand>
        <name>substrate</name>
    </ligand>
</feature>
<dbReference type="OrthoDB" id="4191603at2"/>
<keyword evidence="1 2" id="KW-0808">Transferase</keyword>
<comment type="catalytic activity">
    <reaction evidence="2">
        <text>8 isopentenyl diphosphate + (2E,6E)-farnesyl diphosphate = di-trans,octa-cis-undecaprenyl diphosphate + 8 diphosphate</text>
        <dbReference type="Rhea" id="RHEA:27551"/>
        <dbReference type="ChEBI" id="CHEBI:33019"/>
        <dbReference type="ChEBI" id="CHEBI:58405"/>
        <dbReference type="ChEBI" id="CHEBI:128769"/>
        <dbReference type="ChEBI" id="CHEBI:175763"/>
        <dbReference type="EC" id="2.5.1.31"/>
    </reaction>
</comment>
<accession>A0A3A1YJH6</accession>
<dbReference type="GO" id="GO:0008360">
    <property type="term" value="P:regulation of cell shape"/>
    <property type="evidence" value="ECO:0007669"/>
    <property type="project" value="UniProtKB-KW"/>
</dbReference>
<dbReference type="GO" id="GO:0009252">
    <property type="term" value="P:peptidoglycan biosynthetic process"/>
    <property type="evidence" value="ECO:0007669"/>
    <property type="project" value="UniProtKB-UniRule"/>
</dbReference>
<evidence type="ECO:0000313" key="3">
    <source>
        <dbReference type="EMBL" id="RIY36177.1"/>
    </source>
</evidence>
<comment type="similarity">
    <text evidence="2">Belongs to the UPP synthase family.</text>
</comment>
<dbReference type="GO" id="GO:0071555">
    <property type="term" value="P:cell wall organization"/>
    <property type="evidence" value="ECO:0007669"/>
    <property type="project" value="UniProtKB-KW"/>
</dbReference>
<name>A0A3A1YJH6_9GAMM</name>
<comment type="function">
    <text evidence="2">Catalyzes the sequential condensation of isopentenyl diphosphate (IPP) with (2E,6E)-farnesyl diphosphate (E,E-FPP) to yield (2Z,6Z,10Z,14Z,18Z,22Z,26Z,30Z,34E,38E)-undecaprenyl diphosphate (di-trans,octa-cis-UPP). UPP is the precursor of glycosyl carrier lipid in the biosynthesis of bacterial cell wall polysaccharide components such as peptidoglycan and lipopolysaccharide.</text>
</comment>
<keyword evidence="2" id="KW-0479">Metal-binding</keyword>
<dbReference type="Proteomes" id="UP000265916">
    <property type="component" value="Unassembled WGS sequence"/>
</dbReference>
<dbReference type="PANTHER" id="PTHR10291">
    <property type="entry name" value="DEHYDRODOLICHYL DIPHOSPHATE SYNTHASE FAMILY MEMBER"/>
    <property type="match status" value="1"/>
</dbReference>
<dbReference type="GO" id="GO:0016094">
    <property type="term" value="P:polyprenol biosynthetic process"/>
    <property type="evidence" value="ECO:0007669"/>
    <property type="project" value="TreeGrafter"/>
</dbReference>
<reference evidence="3 4" key="1">
    <citation type="submission" date="2017-08" db="EMBL/GenBank/DDBJ databases">
        <title>Reclassification of Bisgaard taxon 37 and 44.</title>
        <authorList>
            <person name="Christensen H."/>
        </authorList>
    </citation>
    <scope>NUCLEOTIDE SEQUENCE [LARGE SCALE GENOMIC DNA]</scope>
    <source>
        <strain evidence="3 4">111</strain>
    </source>
</reference>
<dbReference type="CDD" id="cd00475">
    <property type="entry name" value="Cis_IPPS"/>
    <property type="match status" value="1"/>
</dbReference>
<dbReference type="Pfam" id="PF01255">
    <property type="entry name" value="Prenyltransf"/>
    <property type="match status" value="1"/>
</dbReference>
<comment type="caution">
    <text evidence="3">The sequence shown here is derived from an EMBL/GenBank/DDBJ whole genome shotgun (WGS) entry which is preliminary data.</text>
</comment>
<dbReference type="HAMAP" id="MF_01139">
    <property type="entry name" value="ISPT"/>
    <property type="match status" value="1"/>
</dbReference>
<dbReference type="Gene3D" id="3.40.1180.10">
    <property type="entry name" value="Decaprenyl diphosphate synthase-like"/>
    <property type="match status" value="1"/>
</dbReference>
<evidence type="ECO:0000313" key="4">
    <source>
        <dbReference type="Proteomes" id="UP000265916"/>
    </source>
</evidence>
<dbReference type="GO" id="GO:0008834">
    <property type="term" value="F:ditrans,polycis-undecaprenyl-diphosphate synthase [(2E,6E)-farnesyl-diphosphate specific] activity"/>
    <property type="evidence" value="ECO:0007669"/>
    <property type="project" value="UniProtKB-UniRule"/>
</dbReference>
<feature type="binding site" evidence="2">
    <location>
        <begin position="62"/>
        <end position="64"/>
    </location>
    <ligand>
        <name>substrate</name>
    </ligand>
</feature>
<dbReference type="GO" id="GO:0005829">
    <property type="term" value="C:cytosol"/>
    <property type="evidence" value="ECO:0007669"/>
    <property type="project" value="TreeGrafter"/>
</dbReference>
<evidence type="ECO:0000256" key="1">
    <source>
        <dbReference type="ARBA" id="ARBA00022679"/>
    </source>
</evidence>
<feature type="binding site" evidence="2">
    <location>
        <position position="229"/>
    </location>
    <ligand>
        <name>Mg(2+)</name>
        <dbReference type="ChEBI" id="CHEBI:18420"/>
    </ligand>
</feature>
<dbReference type="EC" id="2.5.1.31" evidence="2"/>
<sequence length="262" mass="30299">MTTNHLNMPKHVAIIMDGSGRWAKARNKSRKSGHNAGALAVRRTIEYAATHNIASLSLYAFSKENWKRPKEEVEHLMKLFLRVLKNNKKFLLNLNVRFTPIGDIDVFSDELKLHLQKLIDDTKQNTGLRLNIAVNYSGRWDIYNASSKVCTLALDELQTYLQANPALTALQISQKLELLKQKYRNEEFFTSLLEQNLTVADQDPIDLIIRTSNEQRISNFFLWQAAYSEFVFLEQYWPDFGPELFAKAIDLFSQRVRRFGGV</sequence>
<dbReference type="EMBL" id="NRJG01000114">
    <property type="protein sequence ID" value="RIY36177.1"/>
    <property type="molecule type" value="Genomic_DNA"/>
</dbReference>
<feature type="binding site" evidence="2">
    <location>
        <position position="68"/>
    </location>
    <ligand>
        <name>substrate</name>
    </ligand>
</feature>
<proteinExistence type="inferred from homology"/>
<gene>
    <name evidence="2 3" type="primary">uppS</name>
    <name evidence="3" type="ORF">CKF58_06180</name>
</gene>
<feature type="active site" evidence="2">
    <location>
        <position position="17"/>
    </location>
</feature>
<evidence type="ECO:0000256" key="2">
    <source>
        <dbReference type="HAMAP-Rule" id="MF_01139"/>
    </source>
</evidence>
<dbReference type="AlphaFoldDB" id="A0A3A1YJH6"/>
<organism evidence="3 4">
    <name type="scientific">Psittacicella hinzii</name>
    <dbReference type="NCBI Taxonomy" id="2028575"/>
    <lineage>
        <taxon>Bacteria</taxon>
        <taxon>Pseudomonadati</taxon>
        <taxon>Pseudomonadota</taxon>
        <taxon>Gammaproteobacteria</taxon>
        <taxon>Pasteurellales</taxon>
        <taxon>Psittacicellaceae</taxon>
        <taxon>Psittacicella</taxon>
    </lineage>
</organism>